<evidence type="ECO:0000313" key="2">
    <source>
        <dbReference type="EMBL" id="GEM50029.1"/>
    </source>
</evidence>
<organism evidence="2 3">
    <name type="scientific">Deinococcus cellulosilyticus (strain DSM 18568 / NBRC 106333 / KACC 11606 / 5516J-15)</name>
    <dbReference type="NCBI Taxonomy" id="1223518"/>
    <lineage>
        <taxon>Bacteria</taxon>
        <taxon>Thermotogati</taxon>
        <taxon>Deinococcota</taxon>
        <taxon>Deinococci</taxon>
        <taxon>Deinococcales</taxon>
        <taxon>Deinococcaceae</taxon>
        <taxon>Deinococcus</taxon>
    </lineage>
</organism>
<dbReference type="AlphaFoldDB" id="A0A511NB26"/>
<reference evidence="2 3" key="1">
    <citation type="submission" date="2019-07" db="EMBL/GenBank/DDBJ databases">
        <title>Whole genome shotgun sequence of Deinococcus cellulosilyticus NBRC 106333.</title>
        <authorList>
            <person name="Hosoyama A."/>
            <person name="Uohara A."/>
            <person name="Ohji S."/>
            <person name="Ichikawa N."/>
        </authorList>
    </citation>
    <scope>NUCLEOTIDE SEQUENCE [LARGE SCALE GENOMIC DNA]</scope>
    <source>
        <strain evidence="2 3">NBRC 106333</strain>
    </source>
</reference>
<evidence type="ECO:0000313" key="3">
    <source>
        <dbReference type="Proteomes" id="UP000321306"/>
    </source>
</evidence>
<comment type="caution">
    <text evidence="2">The sequence shown here is derived from an EMBL/GenBank/DDBJ whole genome shotgun (WGS) entry which is preliminary data.</text>
</comment>
<sequence length="103" mass="11591">MLKTTVIQINDDTNDTTHEFTFREPTTPVVSRYFSMAGKNLPKASHEFCNDTIVPEQKDQWLNVLQTKPGYAVQAANRMLDLLGYGAETKKIERPTGSNKESA</sequence>
<dbReference type="InterPro" id="IPR049294">
    <property type="entry name" value="DUF6848"/>
</dbReference>
<proteinExistence type="predicted"/>
<dbReference type="EMBL" id="BJXB01000053">
    <property type="protein sequence ID" value="GEM50029.1"/>
    <property type="molecule type" value="Genomic_DNA"/>
</dbReference>
<keyword evidence="3" id="KW-1185">Reference proteome</keyword>
<feature type="domain" description="DUF6848" evidence="1">
    <location>
        <begin position="7"/>
        <end position="89"/>
    </location>
</feature>
<dbReference type="Pfam" id="PF20941">
    <property type="entry name" value="DUF6848"/>
    <property type="match status" value="1"/>
</dbReference>
<evidence type="ECO:0000259" key="1">
    <source>
        <dbReference type="Pfam" id="PF20941"/>
    </source>
</evidence>
<dbReference type="Gene3D" id="3.30.2220.10">
    <property type="entry name" value="rbstp2171"/>
    <property type="match status" value="1"/>
</dbReference>
<accession>A0A511NB26</accession>
<name>A0A511NB26_DEIC1</name>
<gene>
    <name evidence="2" type="ORF">DC3_56640</name>
</gene>
<protein>
    <recommendedName>
        <fullName evidence="1">DUF6848 domain-containing protein</fullName>
    </recommendedName>
</protein>
<dbReference type="Proteomes" id="UP000321306">
    <property type="component" value="Unassembled WGS sequence"/>
</dbReference>
<dbReference type="RefSeq" id="WP_146891755.1">
    <property type="nucleotide sequence ID" value="NZ_BJXB01000053.1"/>
</dbReference>